<name>A0ABQ3HSC6_9SPHI</name>
<dbReference type="InterPro" id="IPR033985">
    <property type="entry name" value="SusD-like_N"/>
</dbReference>
<dbReference type="Gene3D" id="1.25.40.390">
    <property type="match status" value="1"/>
</dbReference>
<organism evidence="8 9">
    <name type="scientific">Sphingobacterium griseoflavum</name>
    <dbReference type="NCBI Taxonomy" id="1474952"/>
    <lineage>
        <taxon>Bacteria</taxon>
        <taxon>Pseudomonadati</taxon>
        <taxon>Bacteroidota</taxon>
        <taxon>Sphingobacteriia</taxon>
        <taxon>Sphingobacteriales</taxon>
        <taxon>Sphingobacteriaceae</taxon>
        <taxon>Sphingobacterium</taxon>
    </lineage>
</organism>
<dbReference type="Pfam" id="PF14322">
    <property type="entry name" value="SusD-like_3"/>
    <property type="match status" value="1"/>
</dbReference>
<evidence type="ECO:0000256" key="2">
    <source>
        <dbReference type="ARBA" id="ARBA00006275"/>
    </source>
</evidence>
<dbReference type="InterPro" id="IPR011990">
    <property type="entry name" value="TPR-like_helical_dom_sf"/>
</dbReference>
<evidence type="ECO:0000313" key="8">
    <source>
        <dbReference type="EMBL" id="GHE30240.1"/>
    </source>
</evidence>
<evidence type="ECO:0000256" key="1">
    <source>
        <dbReference type="ARBA" id="ARBA00004442"/>
    </source>
</evidence>
<gene>
    <name evidence="8" type="ORF">GCM10017764_11440</name>
</gene>
<evidence type="ECO:0000259" key="6">
    <source>
        <dbReference type="Pfam" id="PF07980"/>
    </source>
</evidence>
<keyword evidence="9" id="KW-1185">Reference proteome</keyword>
<accession>A0ABQ3HSC6</accession>
<comment type="similarity">
    <text evidence="2">Belongs to the SusD family.</text>
</comment>
<reference evidence="9" key="1">
    <citation type="journal article" date="2019" name="Int. J. Syst. Evol. Microbiol.">
        <title>The Global Catalogue of Microorganisms (GCM) 10K type strain sequencing project: providing services to taxonomists for standard genome sequencing and annotation.</title>
        <authorList>
            <consortium name="The Broad Institute Genomics Platform"/>
            <consortium name="The Broad Institute Genome Sequencing Center for Infectious Disease"/>
            <person name="Wu L."/>
            <person name="Ma J."/>
        </authorList>
    </citation>
    <scope>NUCLEOTIDE SEQUENCE [LARGE SCALE GENOMIC DNA]</scope>
    <source>
        <strain evidence="9">CGMCC 1.12966</strain>
    </source>
</reference>
<comment type="subcellular location">
    <subcellularLocation>
        <location evidence="1">Cell outer membrane</location>
    </subcellularLocation>
</comment>
<proteinExistence type="inferred from homology"/>
<evidence type="ECO:0000256" key="4">
    <source>
        <dbReference type="ARBA" id="ARBA00023136"/>
    </source>
</evidence>
<protein>
    <recommendedName>
        <fullName evidence="10">Starch-binding protein</fullName>
    </recommendedName>
</protein>
<evidence type="ECO:0000313" key="9">
    <source>
        <dbReference type="Proteomes" id="UP000620550"/>
    </source>
</evidence>
<evidence type="ECO:0008006" key="10">
    <source>
        <dbReference type="Google" id="ProtNLM"/>
    </source>
</evidence>
<comment type="caution">
    <text evidence="8">The sequence shown here is derived from an EMBL/GenBank/DDBJ whole genome shotgun (WGS) entry which is preliminary data.</text>
</comment>
<evidence type="ECO:0000259" key="7">
    <source>
        <dbReference type="Pfam" id="PF14322"/>
    </source>
</evidence>
<sequence length="647" mass="73579">MLEKMKKLNVRRGVGRYMAYLFLGSMGFSACADYIDVVPDNVATIDNAFSLRNEAEKFLFTCYAWLPNNADAQSNTGFLAGDEVWIPVAQREIFPADNWRIARGGQNVNAPLVDRWRSGMWTAIRDCNIFLENVSNPSKVPDLSSNDRSRWLGEVMFLKAYYHYILMRQYGPIPLMRENLSLDATQNEVRVVQRPVDEVVDYIVSLLDSAAGTAVPLIIPDQASELGRITKPIIQAVKAEVLLTAASPLFNGNADYQQVRNSLGEPLFNPTYSEQKWTRAAAAAKDAITAAESAGFRFFPFNKAEYGQFKMSDSTARILGIGLGFNERWSSEHIWANPNHQAWNIQRDAMPLLNSAAVVGTARQHLSAPIKIAEMFYTKNGVPLNEDKTLDFNNRYTLRTATAAERFYIKEGYTTARLNFDREPRFYASLGFDGGTWFKFDTQSLSDEDSYYVQAKLNQPAGANNHGWINETGYFLKKLVNWEQAFATSGVSYKGYPWPNMRLSDVYLMYAEALNESAGPSEEVFMYLDRIRERAGLAGVVETWAAFSNNPAKPNTKDGLREIIQRERMIELAFEGKRYWDLRRWKLAVNYFNQNITGWSVNQEVTSDYYRLRTLFAQTFVAPRDYFWPIAQGELVVNPSLTQTLGW</sequence>
<dbReference type="EMBL" id="BNAF01000004">
    <property type="protein sequence ID" value="GHE30240.1"/>
    <property type="molecule type" value="Genomic_DNA"/>
</dbReference>
<evidence type="ECO:0000256" key="3">
    <source>
        <dbReference type="ARBA" id="ARBA00022729"/>
    </source>
</evidence>
<keyword evidence="3" id="KW-0732">Signal</keyword>
<dbReference type="PROSITE" id="PS51257">
    <property type="entry name" value="PROKAR_LIPOPROTEIN"/>
    <property type="match status" value="1"/>
</dbReference>
<keyword evidence="4" id="KW-0472">Membrane</keyword>
<keyword evidence="5" id="KW-0998">Cell outer membrane</keyword>
<feature type="domain" description="RagB/SusD" evidence="6">
    <location>
        <begin position="332"/>
        <end position="647"/>
    </location>
</feature>
<evidence type="ECO:0000256" key="5">
    <source>
        <dbReference type="ARBA" id="ARBA00023237"/>
    </source>
</evidence>
<feature type="domain" description="SusD-like N-terminal" evidence="7">
    <location>
        <begin position="109"/>
        <end position="211"/>
    </location>
</feature>
<dbReference type="Proteomes" id="UP000620550">
    <property type="component" value="Unassembled WGS sequence"/>
</dbReference>
<dbReference type="InterPro" id="IPR012944">
    <property type="entry name" value="SusD_RagB_dom"/>
</dbReference>
<dbReference type="SUPFAM" id="SSF48452">
    <property type="entry name" value="TPR-like"/>
    <property type="match status" value="1"/>
</dbReference>
<dbReference type="Pfam" id="PF07980">
    <property type="entry name" value="SusD_RagB"/>
    <property type="match status" value="1"/>
</dbReference>